<sequence>METAVAGSSQTQARLVLAETPAPGVRLLTLNRPEKLNALSKQLLAELQAHLDEAAADRDVGCVIVTGNGRAFAAGADITDMLERGVESYVDPGRLAVWASIEAFPKPLIAAVNGYALGGGLELALLCDIVVASSAARFATPEIRIGSFPGDGGTQRLPRIVGKSFAMQMVLTGMMVDAALAERKGMVSEVVEPDALLARAIEIGGEIAAMSVAITPYAKRAVNAAFELPLARGIEEERRLTVEAFATEDRVEGLRAFKEKRAPQFKGR</sequence>
<dbReference type="InterPro" id="IPR001753">
    <property type="entry name" value="Enoyl-CoA_hydra/iso"/>
</dbReference>
<accession>A0ABV7DEB8</accession>
<reference evidence="5" key="1">
    <citation type="journal article" date="2019" name="Int. J. Syst. Evol. Microbiol.">
        <title>The Global Catalogue of Microorganisms (GCM) 10K type strain sequencing project: providing services to taxonomists for standard genome sequencing and annotation.</title>
        <authorList>
            <consortium name="The Broad Institute Genomics Platform"/>
            <consortium name="The Broad Institute Genome Sequencing Center for Infectious Disease"/>
            <person name="Wu L."/>
            <person name="Ma J."/>
        </authorList>
    </citation>
    <scope>NUCLEOTIDE SEQUENCE [LARGE SCALE GENOMIC DNA]</scope>
    <source>
        <strain evidence="5">KCTC 52677</strain>
    </source>
</reference>
<evidence type="ECO:0000256" key="1">
    <source>
        <dbReference type="ARBA" id="ARBA00005254"/>
    </source>
</evidence>
<protein>
    <submittedName>
        <fullName evidence="4">Enoyl-CoA hydratase-related protein</fullName>
    </submittedName>
</protein>
<dbReference type="InterPro" id="IPR018376">
    <property type="entry name" value="Enoyl-CoA_hyd/isom_CS"/>
</dbReference>
<gene>
    <name evidence="4" type="ORF">ACFOHH_07735</name>
</gene>
<dbReference type="Pfam" id="PF00378">
    <property type="entry name" value="ECH_1"/>
    <property type="match status" value="1"/>
</dbReference>
<comment type="similarity">
    <text evidence="1 3">Belongs to the enoyl-CoA hydratase/isomerase family.</text>
</comment>
<dbReference type="PANTHER" id="PTHR11941">
    <property type="entry name" value="ENOYL-COA HYDRATASE-RELATED"/>
    <property type="match status" value="1"/>
</dbReference>
<dbReference type="PANTHER" id="PTHR11941:SF54">
    <property type="entry name" value="ENOYL-COA HYDRATASE, MITOCHONDRIAL"/>
    <property type="match status" value="1"/>
</dbReference>
<name>A0ABV7DEB8_9HYPH</name>
<dbReference type="InterPro" id="IPR029045">
    <property type="entry name" value="ClpP/crotonase-like_dom_sf"/>
</dbReference>
<dbReference type="Gene3D" id="1.10.12.10">
    <property type="entry name" value="Lyase 2-enoyl-coa Hydratase, Chain A, domain 2"/>
    <property type="match status" value="1"/>
</dbReference>
<keyword evidence="5" id="KW-1185">Reference proteome</keyword>
<evidence type="ECO:0000313" key="5">
    <source>
        <dbReference type="Proteomes" id="UP001595377"/>
    </source>
</evidence>
<dbReference type="EMBL" id="JBHRSP010000013">
    <property type="protein sequence ID" value="MFC3072988.1"/>
    <property type="molecule type" value="Genomic_DNA"/>
</dbReference>
<evidence type="ECO:0000256" key="3">
    <source>
        <dbReference type="RuleBase" id="RU003707"/>
    </source>
</evidence>
<dbReference type="CDD" id="cd06558">
    <property type="entry name" value="crotonase-like"/>
    <property type="match status" value="1"/>
</dbReference>
<evidence type="ECO:0000256" key="2">
    <source>
        <dbReference type="ARBA" id="ARBA00023239"/>
    </source>
</evidence>
<dbReference type="SUPFAM" id="SSF52096">
    <property type="entry name" value="ClpP/crotonase"/>
    <property type="match status" value="1"/>
</dbReference>
<proteinExistence type="inferred from homology"/>
<dbReference type="Proteomes" id="UP001595377">
    <property type="component" value="Unassembled WGS sequence"/>
</dbReference>
<comment type="caution">
    <text evidence="4">The sequence shown here is derived from an EMBL/GenBank/DDBJ whole genome shotgun (WGS) entry which is preliminary data.</text>
</comment>
<organism evidence="4 5">
    <name type="scientific">Shinella pollutisoli</name>
    <dbReference type="NCBI Taxonomy" id="2250594"/>
    <lineage>
        <taxon>Bacteria</taxon>
        <taxon>Pseudomonadati</taxon>
        <taxon>Pseudomonadota</taxon>
        <taxon>Alphaproteobacteria</taxon>
        <taxon>Hyphomicrobiales</taxon>
        <taxon>Rhizobiaceae</taxon>
        <taxon>Shinella</taxon>
    </lineage>
</organism>
<dbReference type="PROSITE" id="PS00166">
    <property type="entry name" value="ENOYL_COA_HYDRATASE"/>
    <property type="match status" value="1"/>
</dbReference>
<dbReference type="Gene3D" id="3.90.226.10">
    <property type="entry name" value="2-enoyl-CoA Hydratase, Chain A, domain 1"/>
    <property type="match status" value="1"/>
</dbReference>
<evidence type="ECO:0000313" key="4">
    <source>
        <dbReference type="EMBL" id="MFC3072988.1"/>
    </source>
</evidence>
<keyword evidence="2" id="KW-0456">Lyase</keyword>
<dbReference type="InterPro" id="IPR014748">
    <property type="entry name" value="Enoyl-CoA_hydra_C"/>
</dbReference>
<dbReference type="RefSeq" id="WP_257318285.1">
    <property type="nucleotide sequence ID" value="NZ_JANFDG010000047.1"/>
</dbReference>